<feature type="domain" description="Glycosyltransferase 2-like" evidence="3">
    <location>
        <begin position="5"/>
        <end position="133"/>
    </location>
</feature>
<evidence type="ECO:0000313" key="5">
    <source>
        <dbReference type="Proteomes" id="UP000824125"/>
    </source>
</evidence>
<dbReference type="InterPro" id="IPR001173">
    <property type="entry name" value="Glyco_trans_2-like"/>
</dbReference>
<evidence type="ECO:0000259" key="3">
    <source>
        <dbReference type="Pfam" id="PF00535"/>
    </source>
</evidence>
<reference evidence="4" key="2">
    <citation type="journal article" date="2021" name="PeerJ">
        <title>Extensive microbial diversity within the chicken gut microbiome revealed by metagenomics and culture.</title>
        <authorList>
            <person name="Gilroy R."/>
            <person name="Ravi A."/>
            <person name="Getino M."/>
            <person name="Pursley I."/>
            <person name="Horton D.L."/>
            <person name="Alikhan N.F."/>
            <person name="Baker D."/>
            <person name="Gharbi K."/>
            <person name="Hall N."/>
            <person name="Watson M."/>
            <person name="Adriaenssens E.M."/>
            <person name="Foster-Nyarko E."/>
            <person name="Jarju S."/>
            <person name="Secka A."/>
            <person name="Antonio M."/>
            <person name="Oren A."/>
            <person name="Chaudhuri R.R."/>
            <person name="La Ragione R."/>
            <person name="Hildebrand F."/>
            <person name="Pallen M.J."/>
        </authorList>
    </citation>
    <scope>NUCLEOTIDE SEQUENCE</scope>
    <source>
        <strain evidence="4">CHK176-6737</strain>
    </source>
</reference>
<evidence type="ECO:0000256" key="2">
    <source>
        <dbReference type="ARBA" id="ARBA00022679"/>
    </source>
</evidence>
<organism evidence="4 5">
    <name type="scientific">Candidatus Scybalenecus merdavium</name>
    <dbReference type="NCBI Taxonomy" id="2840939"/>
    <lineage>
        <taxon>Bacteria</taxon>
        <taxon>Bacillati</taxon>
        <taxon>Bacillota</taxon>
        <taxon>Clostridia</taxon>
        <taxon>Eubacteriales</taxon>
        <taxon>Oscillospiraceae</taxon>
        <taxon>Oscillospiraceae incertae sedis</taxon>
        <taxon>Candidatus Scybalenecus</taxon>
    </lineage>
</organism>
<protein>
    <submittedName>
        <fullName evidence="4">Glycosyltransferase family 2 protein</fullName>
    </submittedName>
</protein>
<comment type="caution">
    <text evidence="4">The sequence shown here is derived from an EMBL/GenBank/DDBJ whole genome shotgun (WGS) entry which is preliminary data.</text>
</comment>
<dbReference type="GO" id="GO:0016757">
    <property type="term" value="F:glycosyltransferase activity"/>
    <property type="evidence" value="ECO:0007669"/>
    <property type="project" value="UniProtKB-KW"/>
</dbReference>
<dbReference type="Gene3D" id="3.90.550.10">
    <property type="entry name" value="Spore Coat Polysaccharide Biosynthesis Protein SpsA, Chain A"/>
    <property type="match status" value="1"/>
</dbReference>
<dbReference type="SUPFAM" id="SSF53448">
    <property type="entry name" value="Nucleotide-diphospho-sugar transferases"/>
    <property type="match status" value="1"/>
</dbReference>
<evidence type="ECO:0000313" key="4">
    <source>
        <dbReference type="EMBL" id="HIU68559.1"/>
    </source>
</evidence>
<reference evidence="4" key="1">
    <citation type="submission" date="2020-10" db="EMBL/GenBank/DDBJ databases">
        <authorList>
            <person name="Gilroy R."/>
        </authorList>
    </citation>
    <scope>NUCLEOTIDE SEQUENCE</scope>
    <source>
        <strain evidence="4">CHK176-6737</strain>
    </source>
</reference>
<dbReference type="PANTHER" id="PTHR22916">
    <property type="entry name" value="GLYCOSYLTRANSFERASE"/>
    <property type="match status" value="1"/>
</dbReference>
<dbReference type="Pfam" id="PF00535">
    <property type="entry name" value="Glycos_transf_2"/>
    <property type="match status" value="1"/>
</dbReference>
<dbReference type="Proteomes" id="UP000824125">
    <property type="component" value="Unassembled WGS sequence"/>
</dbReference>
<gene>
    <name evidence="4" type="ORF">IAD23_01200</name>
</gene>
<proteinExistence type="predicted"/>
<name>A0A9D1MTD3_9FIRM</name>
<dbReference type="PANTHER" id="PTHR22916:SF51">
    <property type="entry name" value="GLYCOSYLTRANSFERASE EPSH-RELATED"/>
    <property type="match status" value="1"/>
</dbReference>
<dbReference type="AlphaFoldDB" id="A0A9D1MTD3"/>
<dbReference type="EMBL" id="DVNM01000005">
    <property type="protein sequence ID" value="HIU68559.1"/>
    <property type="molecule type" value="Genomic_DNA"/>
</dbReference>
<accession>A0A9D1MTD3</accession>
<keyword evidence="1" id="KW-0328">Glycosyltransferase</keyword>
<evidence type="ECO:0000256" key="1">
    <source>
        <dbReference type="ARBA" id="ARBA00022676"/>
    </source>
</evidence>
<dbReference type="CDD" id="cd00761">
    <property type="entry name" value="Glyco_tranf_GTA_type"/>
    <property type="match status" value="1"/>
</dbReference>
<keyword evidence="2" id="KW-0808">Transferase</keyword>
<sequence length="338" mass="39419">MPKISVIIPCYNAEKYIARCLQSVLENTYQNLEVLCINDGSTDQSEKILQNFASKDSRIKVFNQSNQGVSAARNCGLDAATGDYIAFIDADDWVHKQYFEYLINACLDTGTSISICKFFITSDDNYSNTISEYEQQSEIFSVERCFKASYIKTYVCGKIISRAIIGNIRFENTLKFGEDTVWMLRVLCENPKIHICFINSMLYYYYQHNGLRGSFAPSEMYLSMVDTLLMYVKKINDQKSFSVLILKEEVMKKLLAYRYEACIERKYTDARHNFNVRFSTLQKDVKKFPLKKRIMYEILGGFPFVYRALRIMQDKTLLEWEKQKPKLLAEYNANHQES</sequence>
<dbReference type="InterPro" id="IPR029044">
    <property type="entry name" value="Nucleotide-diphossugar_trans"/>
</dbReference>